<protein>
    <submittedName>
        <fullName evidence="2">G_PROTEIN_RECEP_F1_2 domain-containing protein</fullName>
    </submittedName>
</protein>
<evidence type="ECO:0000313" key="2">
    <source>
        <dbReference type="WBParaSite" id="RSKR_0000910350.1"/>
    </source>
</evidence>
<reference evidence="2" key="1">
    <citation type="submission" date="2016-11" db="UniProtKB">
        <authorList>
            <consortium name="WormBaseParasite"/>
        </authorList>
    </citation>
    <scope>IDENTIFICATION</scope>
    <source>
        <strain evidence="2">KR3021</strain>
    </source>
</reference>
<organism evidence="1 2">
    <name type="scientific">Rhabditophanes sp. KR3021</name>
    <dbReference type="NCBI Taxonomy" id="114890"/>
    <lineage>
        <taxon>Eukaryota</taxon>
        <taxon>Metazoa</taxon>
        <taxon>Ecdysozoa</taxon>
        <taxon>Nematoda</taxon>
        <taxon>Chromadorea</taxon>
        <taxon>Rhabditida</taxon>
        <taxon>Tylenchina</taxon>
        <taxon>Panagrolaimomorpha</taxon>
        <taxon>Strongyloidoidea</taxon>
        <taxon>Alloionematidae</taxon>
        <taxon>Rhabditophanes</taxon>
    </lineage>
</organism>
<name>A0AC35U9Y6_9BILA</name>
<evidence type="ECO:0000313" key="1">
    <source>
        <dbReference type="Proteomes" id="UP000095286"/>
    </source>
</evidence>
<dbReference type="WBParaSite" id="RSKR_0000910350.1">
    <property type="protein sequence ID" value="RSKR_0000910350.1"/>
    <property type="gene ID" value="RSKR_0000910350"/>
</dbReference>
<sequence length="459" mass="52455">MTTARPHSDNSLSSNLISITTDTTKERSVNSDELSNSFDDTHFILPLIITFGLVGNIISLATIFNSRLRKTNAHAYLLVLTAADSVFLLVLTLILFKVDFWTYEFCAVIEYLLSSTSTISSWSIASLTIERFCAVNYPLIHVTYGHISRARLIVYWLPFPFIYNLIYFFGLVASTEERERCCYLKPNMVGSIITIGDIIINYVFPCMIVVVLNLLIAAKMATSRNYFHMAKETKIEKTNLSIPTVVSGLSRSFDDVPALPTNVVKEISSQRIHKRSGTNTTRTATILWMLPLIYMILNTPFYVLQIIENFYGEELYAFVQKNRSSTMNAIFNMPLYLYYFNFASDVIVYAFSSRIFRKSAIQVWKRLLCNPVKSNMNEGFGYREDSAFVSKNEPKLLIRDDIIKRAKSVTYFDAPKNRKKNTFSYSQENGFKNKNNKISLENVVKKEINDGSSAFIVRV</sequence>
<proteinExistence type="predicted"/>
<accession>A0AC35U9Y6</accession>
<dbReference type="Proteomes" id="UP000095286">
    <property type="component" value="Unplaced"/>
</dbReference>